<dbReference type="AlphaFoldDB" id="A0ABD4TQF6"/>
<organism evidence="1 2">
    <name type="scientific">Corynebacterium pseudogenitalium</name>
    <dbReference type="NCBI Taxonomy" id="38303"/>
    <lineage>
        <taxon>Bacteria</taxon>
        <taxon>Bacillati</taxon>
        <taxon>Actinomycetota</taxon>
        <taxon>Actinomycetes</taxon>
        <taxon>Mycobacteriales</taxon>
        <taxon>Corynebacteriaceae</taxon>
        <taxon>Corynebacterium</taxon>
    </lineage>
</organism>
<dbReference type="EMBL" id="JAGPYW010000007">
    <property type="protein sequence ID" value="MCQ4614568.1"/>
    <property type="molecule type" value="Genomic_DNA"/>
</dbReference>
<sequence>MKPADREKKLTIRISEQARENFPMTEILTEAVPDSIKKNRKSLREKIRRDTL</sequence>
<comment type="caution">
    <text evidence="1">The sequence shown here is derived from an EMBL/GenBank/DDBJ whole genome shotgun (WGS) entry which is preliminary data.</text>
</comment>
<evidence type="ECO:0000313" key="1">
    <source>
        <dbReference type="EMBL" id="MCQ4614568.1"/>
    </source>
</evidence>
<evidence type="ECO:0008006" key="3">
    <source>
        <dbReference type="Google" id="ProtNLM"/>
    </source>
</evidence>
<reference evidence="1 2" key="1">
    <citation type="submission" date="2021-04" db="EMBL/GenBank/DDBJ databases">
        <title>Corynebacterium genitalium sp. nov. and Corynebacterium genitalium sp. nov., two new species of the genus Corynebacterium.</title>
        <authorList>
            <person name="Jaen-Luchoro D."/>
            <person name="Pinyeiro-Iglesias B."/>
            <person name="Al-Shaer S."/>
            <person name="Karlsson R."/>
            <person name="Gonzales-Siles L."/>
            <person name="Cardew S."/>
            <person name="Jensie-Markopolous S."/>
            <person name="Ohlen M."/>
            <person name="Inganas E."/>
            <person name="Moore E.R.B."/>
        </authorList>
    </citation>
    <scope>NUCLEOTIDE SEQUENCE [LARGE SCALE GENOMIC DNA]</scope>
    <source>
        <strain evidence="1 2">CCUG 55013</strain>
    </source>
</reference>
<dbReference type="RefSeq" id="WP_176754821.1">
    <property type="nucleotide sequence ID" value="NZ_JAGPYW010000007.1"/>
</dbReference>
<gene>
    <name evidence="1" type="ORF">KBX22_07470</name>
</gene>
<evidence type="ECO:0000313" key="2">
    <source>
        <dbReference type="Proteomes" id="UP001205080"/>
    </source>
</evidence>
<accession>A0ABD4TQF6</accession>
<proteinExistence type="predicted"/>
<name>A0ABD4TQF6_9CORY</name>
<dbReference type="Proteomes" id="UP001205080">
    <property type="component" value="Unassembled WGS sequence"/>
</dbReference>
<protein>
    <recommendedName>
        <fullName evidence="3">DUF1778 domain-containing protein</fullName>
    </recommendedName>
</protein>